<dbReference type="SUPFAM" id="SSF52200">
    <property type="entry name" value="Toll/Interleukin receptor TIR domain"/>
    <property type="match status" value="1"/>
</dbReference>
<evidence type="ECO:0000256" key="6">
    <source>
        <dbReference type="ARBA" id="ARBA00023027"/>
    </source>
</evidence>
<dbReference type="SUPFAM" id="SSF52058">
    <property type="entry name" value="L domain-like"/>
    <property type="match status" value="1"/>
</dbReference>
<dbReference type="SMART" id="SM00255">
    <property type="entry name" value="TIR"/>
    <property type="match status" value="1"/>
</dbReference>
<evidence type="ECO:0000256" key="3">
    <source>
        <dbReference type="ARBA" id="ARBA00022737"/>
    </source>
</evidence>
<dbReference type="Pfam" id="PF00931">
    <property type="entry name" value="NB-ARC"/>
    <property type="match status" value="1"/>
</dbReference>
<dbReference type="GO" id="GO:0006952">
    <property type="term" value="P:defense response"/>
    <property type="evidence" value="ECO:0007669"/>
    <property type="project" value="UniProtKB-KW"/>
</dbReference>
<evidence type="ECO:0000256" key="4">
    <source>
        <dbReference type="ARBA" id="ARBA00022801"/>
    </source>
</evidence>
<dbReference type="FunFam" id="3.40.50.10140:FF:000007">
    <property type="entry name" value="Disease resistance protein (TIR-NBS-LRR class)"/>
    <property type="match status" value="1"/>
</dbReference>
<keyword evidence="4" id="KW-0378">Hydrolase</keyword>
<dbReference type="InterPro" id="IPR000157">
    <property type="entry name" value="TIR_dom"/>
</dbReference>
<dbReference type="Pfam" id="PF23282">
    <property type="entry name" value="WHD_ROQ1"/>
    <property type="match status" value="1"/>
</dbReference>
<dbReference type="GO" id="GO:0061809">
    <property type="term" value="F:NAD+ nucleosidase activity, cyclic ADP-ribose generating"/>
    <property type="evidence" value="ECO:0007669"/>
    <property type="project" value="UniProtKB-EC"/>
</dbReference>
<keyword evidence="2" id="KW-0433">Leucine-rich repeat</keyword>
<dbReference type="InterPro" id="IPR002182">
    <property type="entry name" value="NB-ARC"/>
</dbReference>
<dbReference type="EC" id="3.2.2.6" evidence="1"/>
<keyword evidence="5" id="KW-0611">Plant defense</keyword>
<dbReference type="PRINTS" id="PR00364">
    <property type="entry name" value="DISEASERSIST"/>
</dbReference>
<dbReference type="PANTHER" id="PTHR11017">
    <property type="entry name" value="LEUCINE-RICH REPEAT-CONTAINING PROTEIN"/>
    <property type="match status" value="1"/>
</dbReference>
<dbReference type="SMART" id="SM00369">
    <property type="entry name" value="LRR_TYP"/>
    <property type="match status" value="2"/>
</dbReference>
<accession>A0A5J5TU19</accession>
<sequence length="1163" mass="133314">MLSLPSTSSSISRKKYDVFLSFRGEDTRKNFTDHLYDALKRTGIVTFRDDPKLEAGEEIAPGLFKAIQQSWCSVIVFSESYASSGWCLDELTEIVKQKKDKGYKVFPVFYGVDPSDLRQQKGKVEEAFVEHEKRYDEDKVQRWRNALTQVANIKGWHLNHRHEIEFIGDIVKKIYAKLCETYPILHDELVGITSRLEELYAKIEIGEDDVRIIGICEMGGIGKTTLARVAYTQMSPHFEGKSFLADVREVSNKCGLVSLQKQLLSQILSEEYFNFFNIHEGIALINHRLSNKKILVVLDDVDNLQYLKCLVGRRDWFGLGSRIIVTTRDEHLLRSYRVDDVYKPTTLNANDALQLFNLKAFNSETRLENDFSELSKQVLKYAGGLPLALDVLGSFLCDRDAAQWRSAIERLERDSNKEIIERLQISFDGLDQTEQNIFLDIACFFNGEEKDFVIKVLDGCEFFSDIGIDVLIKKSLLRVNKDNRLWMHDLLQEMGRKIVREKSVDEPGKRCRLWAERDVYHVLTKNTLRLLDWMGCPLRSLPSSFQPENLVILLLSYSNIEQLWKENILLYKLKVLNLKGSENLMKTPNFATTPNLEILVLEGCTRLANVHPSVGVLKRLKVLNVRGCKSLRSFPTKIGMKYLEKLILSGCSNLESFSEIDGKMECLLELYLDGTCIKELPFSIGNLSSLVLLNLKGCRNLVSLPSSIGGCRSLKILNLSRCYKVLSFNGSKGPSSKLQKYLPSLLKVIQRGRTNSMAPMVHSLLGLSSLTKLNLRDCNLCEGDIPSDISHLSSLERLDLSGNNFISIPSSLIRLSKLETLELSGCRALKSLPELPTSIQSVTINGCTSLEIVANPSKVCNSMDMRQILGINCYKLAENINALTLLKEHLKVFGNSRKMFNVIIPGSEIPEWFSQQIGGSTIMIDLPLEVLSDNQWMGVALCCIFVSYDASEDEGLMCQAVILDRYSRYANWTEYMFQGRNIRKVNWCGWIVNEHFEQPVMKEHILIRYFSRDILFPISLEDKCGEHDETKNLWATDCFDHEYYQLWLSFGHKRSVWVKKCGVRIVYESDLEEMEYESDLEEMEQIQELHSSQCCANFEDIQQDCADDGSIANSSLIKRKRNIYEEMDEGRQQKWMQKIFNWRQQKWMQKIFNSIMGTLGKKH</sequence>
<dbReference type="Pfam" id="PF23286">
    <property type="entry name" value="LRR_13"/>
    <property type="match status" value="1"/>
</dbReference>
<dbReference type="EMBL" id="CM018212">
    <property type="protein sequence ID" value="KAB2059427.1"/>
    <property type="molecule type" value="Genomic_DNA"/>
</dbReference>
<dbReference type="SUPFAM" id="SSF46785">
    <property type="entry name" value="Winged helix' DNA-binding domain"/>
    <property type="match status" value="1"/>
</dbReference>
<evidence type="ECO:0000256" key="2">
    <source>
        <dbReference type="ARBA" id="ARBA00022614"/>
    </source>
</evidence>
<dbReference type="InterPro" id="IPR042197">
    <property type="entry name" value="Apaf_helical"/>
</dbReference>
<dbReference type="Gene3D" id="3.80.10.10">
    <property type="entry name" value="Ribonuclease Inhibitor"/>
    <property type="match status" value="2"/>
</dbReference>
<gene>
    <name evidence="9" type="ORF">ES319_A11G302000v1</name>
</gene>
<dbReference type="Pfam" id="PF20160">
    <property type="entry name" value="C-JID"/>
    <property type="match status" value="1"/>
</dbReference>
<keyword evidence="3" id="KW-0677">Repeat</keyword>
<dbReference type="Pfam" id="PF01582">
    <property type="entry name" value="TIR"/>
    <property type="match status" value="1"/>
</dbReference>
<dbReference type="InterPro" id="IPR003591">
    <property type="entry name" value="Leu-rich_rpt_typical-subtyp"/>
</dbReference>
<dbReference type="InterPro" id="IPR035897">
    <property type="entry name" value="Toll_tir_struct_dom_sf"/>
</dbReference>
<keyword evidence="6" id="KW-0520">NAD</keyword>
<dbReference type="InterPro" id="IPR044974">
    <property type="entry name" value="Disease_R_plants"/>
</dbReference>
<evidence type="ECO:0000313" key="10">
    <source>
        <dbReference type="Proteomes" id="UP000327439"/>
    </source>
</evidence>
<reference evidence="10" key="1">
    <citation type="journal article" date="2020" name="Nat. Genet.">
        <title>Genomic diversifications of five Gossypium allopolyploid species and their impact on cotton improvement.</title>
        <authorList>
            <person name="Chen Z.J."/>
            <person name="Sreedasyam A."/>
            <person name="Ando A."/>
            <person name="Song Q."/>
            <person name="De Santiago L.M."/>
            <person name="Hulse-Kemp A.M."/>
            <person name="Ding M."/>
            <person name="Ye W."/>
            <person name="Kirkbride R.C."/>
            <person name="Jenkins J."/>
            <person name="Plott C."/>
            <person name="Lovell J."/>
            <person name="Lin Y.M."/>
            <person name="Vaughn R."/>
            <person name="Liu B."/>
            <person name="Simpson S."/>
            <person name="Scheffler B.E."/>
            <person name="Wen L."/>
            <person name="Saski C.A."/>
            <person name="Grover C.E."/>
            <person name="Hu G."/>
            <person name="Conover J.L."/>
            <person name="Carlson J.W."/>
            <person name="Shu S."/>
            <person name="Boston L.B."/>
            <person name="Williams M."/>
            <person name="Peterson D.G."/>
            <person name="McGee K."/>
            <person name="Jones D.C."/>
            <person name="Wendel J.F."/>
            <person name="Stelly D.M."/>
            <person name="Grimwood J."/>
            <person name="Schmutz J."/>
        </authorList>
    </citation>
    <scope>NUCLEOTIDE SEQUENCE [LARGE SCALE GENOMIC DNA]</scope>
    <source>
        <strain evidence="10">cv. 3-79</strain>
    </source>
</reference>
<keyword evidence="10" id="KW-1185">Reference proteome</keyword>
<protein>
    <recommendedName>
        <fullName evidence="1">ADP-ribosyl cyclase/cyclic ADP-ribose hydrolase</fullName>
        <ecNumber evidence="1">3.2.2.6</ecNumber>
    </recommendedName>
</protein>
<evidence type="ECO:0000256" key="7">
    <source>
        <dbReference type="ARBA" id="ARBA00047304"/>
    </source>
</evidence>
<dbReference type="InterPro" id="IPR032675">
    <property type="entry name" value="LRR_dom_sf"/>
</dbReference>
<dbReference type="AlphaFoldDB" id="A0A5J5TU19"/>
<dbReference type="Gene3D" id="3.40.50.300">
    <property type="entry name" value="P-loop containing nucleotide triphosphate hydrolases"/>
    <property type="match status" value="1"/>
</dbReference>
<dbReference type="InterPro" id="IPR027417">
    <property type="entry name" value="P-loop_NTPase"/>
</dbReference>
<dbReference type="PROSITE" id="PS50104">
    <property type="entry name" value="TIR"/>
    <property type="match status" value="1"/>
</dbReference>
<feature type="domain" description="TIR" evidence="8">
    <location>
        <begin position="14"/>
        <end position="178"/>
    </location>
</feature>
<dbReference type="Gene3D" id="1.10.8.430">
    <property type="entry name" value="Helical domain of apoptotic protease-activating factors"/>
    <property type="match status" value="1"/>
</dbReference>
<dbReference type="InterPro" id="IPR045344">
    <property type="entry name" value="C-JID"/>
</dbReference>
<dbReference type="Proteomes" id="UP000327439">
    <property type="component" value="Chromosome A11"/>
</dbReference>
<evidence type="ECO:0000313" key="9">
    <source>
        <dbReference type="EMBL" id="KAB2059427.1"/>
    </source>
</evidence>
<dbReference type="OrthoDB" id="999528at2759"/>
<evidence type="ECO:0000256" key="1">
    <source>
        <dbReference type="ARBA" id="ARBA00011982"/>
    </source>
</evidence>
<dbReference type="PROSITE" id="PS51450">
    <property type="entry name" value="LRR"/>
    <property type="match status" value="1"/>
</dbReference>
<evidence type="ECO:0000259" key="8">
    <source>
        <dbReference type="PROSITE" id="PS50104"/>
    </source>
</evidence>
<dbReference type="PANTHER" id="PTHR11017:SF559">
    <property type="entry name" value="DISEASE RESISTANCE PROTEIN CHL1"/>
    <property type="match status" value="1"/>
</dbReference>
<comment type="catalytic activity">
    <reaction evidence="7">
        <text>NAD(+) + H2O = ADP-D-ribose + nicotinamide + H(+)</text>
        <dbReference type="Rhea" id="RHEA:16301"/>
        <dbReference type="ChEBI" id="CHEBI:15377"/>
        <dbReference type="ChEBI" id="CHEBI:15378"/>
        <dbReference type="ChEBI" id="CHEBI:17154"/>
        <dbReference type="ChEBI" id="CHEBI:57540"/>
        <dbReference type="ChEBI" id="CHEBI:57967"/>
        <dbReference type="EC" id="3.2.2.6"/>
    </reaction>
    <physiologicalReaction direction="left-to-right" evidence="7">
        <dbReference type="Rhea" id="RHEA:16302"/>
    </physiologicalReaction>
</comment>
<dbReference type="Gene3D" id="3.40.50.10140">
    <property type="entry name" value="Toll/interleukin-1 receptor homology (TIR) domain"/>
    <property type="match status" value="1"/>
</dbReference>
<dbReference type="SUPFAM" id="SSF52540">
    <property type="entry name" value="P-loop containing nucleoside triphosphate hydrolases"/>
    <property type="match status" value="1"/>
</dbReference>
<organism evidence="9 10">
    <name type="scientific">Gossypium barbadense</name>
    <name type="common">Sea Island cotton</name>
    <name type="synonym">Hibiscus barbadensis</name>
    <dbReference type="NCBI Taxonomy" id="3634"/>
    <lineage>
        <taxon>Eukaryota</taxon>
        <taxon>Viridiplantae</taxon>
        <taxon>Streptophyta</taxon>
        <taxon>Embryophyta</taxon>
        <taxon>Tracheophyta</taxon>
        <taxon>Spermatophyta</taxon>
        <taxon>Magnoliopsida</taxon>
        <taxon>eudicotyledons</taxon>
        <taxon>Gunneridae</taxon>
        <taxon>Pentapetalae</taxon>
        <taxon>rosids</taxon>
        <taxon>malvids</taxon>
        <taxon>Malvales</taxon>
        <taxon>Malvaceae</taxon>
        <taxon>Malvoideae</taxon>
        <taxon>Gossypium</taxon>
    </lineage>
</organism>
<dbReference type="InterPro" id="IPR001611">
    <property type="entry name" value="Leu-rich_rpt"/>
</dbReference>
<dbReference type="GO" id="GO:0007165">
    <property type="term" value="P:signal transduction"/>
    <property type="evidence" value="ECO:0007669"/>
    <property type="project" value="InterPro"/>
</dbReference>
<dbReference type="InterPro" id="IPR036390">
    <property type="entry name" value="WH_DNA-bd_sf"/>
</dbReference>
<dbReference type="GO" id="GO:0043531">
    <property type="term" value="F:ADP binding"/>
    <property type="evidence" value="ECO:0007669"/>
    <property type="project" value="InterPro"/>
</dbReference>
<evidence type="ECO:0000256" key="5">
    <source>
        <dbReference type="ARBA" id="ARBA00022821"/>
    </source>
</evidence>
<dbReference type="InterPro" id="IPR058192">
    <property type="entry name" value="WHD_ROQ1-like"/>
</dbReference>
<proteinExistence type="predicted"/>
<name>A0A5J5TU19_GOSBA</name>
<dbReference type="InterPro" id="IPR058546">
    <property type="entry name" value="RPS4B/Roq1-like_LRR"/>
</dbReference>